<accession>A0A654CI99</accession>
<dbReference type="PROSITE" id="PS51257">
    <property type="entry name" value="PROKAR_LIPOPROTEIN"/>
    <property type="match status" value="1"/>
</dbReference>
<evidence type="ECO:0000313" key="4">
    <source>
        <dbReference type="Proteomes" id="UP000251241"/>
    </source>
</evidence>
<evidence type="ECO:0000256" key="1">
    <source>
        <dbReference type="SAM" id="SignalP"/>
    </source>
</evidence>
<reference evidence="2 4" key="1">
    <citation type="submission" date="2018-06" db="EMBL/GenBank/DDBJ databases">
        <authorList>
            <consortium name="Pathogen Informatics"/>
            <person name="Doyle S."/>
        </authorList>
    </citation>
    <scope>NUCLEOTIDE SEQUENCE [LARGE SCALE GENOMIC DNA]</scope>
    <source>
        <strain evidence="2 4">NCTC11343</strain>
    </source>
</reference>
<proteinExistence type="predicted"/>
<evidence type="ECO:0000313" key="2">
    <source>
        <dbReference type="EMBL" id="SPZ83732.1"/>
    </source>
</evidence>
<organism evidence="2 4">
    <name type="scientific">Sphingobacterium multivorum</name>
    <dbReference type="NCBI Taxonomy" id="28454"/>
    <lineage>
        <taxon>Bacteria</taxon>
        <taxon>Pseudomonadati</taxon>
        <taxon>Bacteroidota</taxon>
        <taxon>Sphingobacteriia</taxon>
        <taxon>Sphingobacteriales</taxon>
        <taxon>Sphingobacteriaceae</taxon>
        <taxon>Sphingobacterium</taxon>
    </lineage>
</organism>
<name>A0A2X2IN65_SPHMU</name>
<dbReference type="EMBL" id="CABWMV010000024">
    <property type="protein sequence ID" value="VXC93105.1"/>
    <property type="molecule type" value="Genomic_DNA"/>
</dbReference>
<keyword evidence="1" id="KW-0732">Signal</keyword>
<dbReference type="Proteomes" id="UP000251241">
    <property type="component" value="Unassembled WGS sequence"/>
</dbReference>
<feature type="chain" id="PRO_5036058324" description="Lipoprotein" evidence="1">
    <location>
        <begin position="21"/>
        <end position="172"/>
    </location>
</feature>
<evidence type="ECO:0000313" key="5">
    <source>
        <dbReference type="Proteomes" id="UP000432350"/>
    </source>
</evidence>
<protein>
    <recommendedName>
        <fullName evidence="6">Lipoprotein</fullName>
    </recommendedName>
</protein>
<dbReference type="AlphaFoldDB" id="A0A2X2IN65"/>
<dbReference type="EMBL" id="UAUU01000002">
    <property type="protein sequence ID" value="SPZ83732.1"/>
    <property type="molecule type" value="Genomic_DNA"/>
</dbReference>
<reference evidence="3 5" key="2">
    <citation type="submission" date="2019-10" db="EMBL/GenBank/DDBJ databases">
        <authorList>
            <person name="Karimi E."/>
        </authorList>
    </citation>
    <scope>NUCLEOTIDE SEQUENCE [LARGE SCALE GENOMIC DNA]</scope>
    <source>
        <strain evidence="3">Sphingobacterium sp. 8BC</strain>
    </source>
</reference>
<evidence type="ECO:0008006" key="6">
    <source>
        <dbReference type="Google" id="ProtNLM"/>
    </source>
</evidence>
<gene>
    <name evidence="2" type="ORF">NCTC11343_00251</name>
    <name evidence="3" type="ORF">SPHINGO8BC_50956</name>
</gene>
<accession>A0A2X2IN65</accession>
<evidence type="ECO:0000313" key="3">
    <source>
        <dbReference type="EMBL" id="VXC93105.1"/>
    </source>
</evidence>
<feature type="signal peptide" evidence="1">
    <location>
        <begin position="1"/>
        <end position="20"/>
    </location>
</feature>
<sequence length="172" mass="19385">MKFFPMKTKHLISTSLLVSSAIGLFSSCNGSSVDTVKAIESNYDNQNKTITLTGEFDAPSFTFSSGKSKTMAMNFVVKSHAFSSEKFTAFSVILPVGTEKNNVLFEIPTDQKNYTLKNFYVFDDKGEKINLDSHTTFKMTGTVHYNEMEKPVNEREKDNFSYKITDVSFVKD</sequence>
<dbReference type="Proteomes" id="UP000432350">
    <property type="component" value="Unassembled WGS sequence"/>
</dbReference>